<comment type="subcellular location">
    <subcellularLocation>
        <location evidence="2">Cell inner membrane</location>
        <topology evidence="2">Multi-pass membrane protein</topology>
    </subcellularLocation>
</comment>
<dbReference type="NCBIfam" id="TIGR01190">
    <property type="entry name" value="ccmB"/>
    <property type="match status" value="1"/>
</dbReference>
<dbReference type="Pfam" id="PF03379">
    <property type="entry name" value="CcmB"/>
    <property type="match status" value="1"/>
</dbReference>
<keyword evidence="7 12" id="KW-0997">Cell inner membrane</keyword>
<dbReference type="GO" id="GO:0005886">
    <property type="term" value="C:plasma membrane"/>
    <property type="evidence" value="ECO:0007669"/>
    <property type="project" value="UniProtKB-SubCell"/>
</dbReference>
<evidence type="ECO:0000256" key="9">
    <source>
        <dbReference type="ARBA" id="ARBA00022748"/>
    </source>
</evidence>
<keyword evidence="11 12" id="KW-0472">Membrane</keyword>
<evidence type="ECO:0000256" key="8">
    <source>
        <dbReference type="ARBA" id="ARBA00022692"/>
    </source>
</evidence>
<evidence type="ECO:0000313" key="15">
    <source>
        <dbReference type="Proteomes" id="UP000076400"/>
    </source>
</evidence>
<dbReference type="GO" id="GO:0017004">
    <property type="term" value="P:cytochrome complex assembly"/>
    <property type="evidence" value="ECO:0007669"/>
    <property type="project" value="UniProtKB-KW"/>
</dbReference>
<feature type="transmembrane region" description="Helical" evidence="13">
    <location>
        <begin position="160"/>
        <end position="181"/>
    </location>
</feature>
<keyword evidence="5 12" id="KW-0813">Transport</keyword>
<feature type="transmembrane region" description="Helical" evidence="13">
    <location>
        <begin position="21"/>
        <end position="40"/>
    </location>
</feature>
<accession>A0A154WAG7</accession>
<evidence type="ECO:0000256" key="3">
    <source>
        <dbReference type="ARBA" id="ARBA00010544"/>
    </source>
</evidence>
<evidence type="ECO:0000256" key="12">
    <source>
        <dbReference type="PIRNR" id="PIRNR002764"/>
    </source>
</evidence>
<dbReference type="GO" id="GO:1903607">
    <property type="term" value="P:cytochrome c biosynthetic process"/>
    <property type="evidence" value="ECO:0007669"/>
    <property type="project" value="TreeGrafter"/>
</dbReference>
<dbReference type="AlphaFoldDB" id="A0A154WAG7"/>
<dbReference type="PANTHER" id="PTHR30070:SF1">
    <property type="entry name" value="CYTOCHROME C BIOGENESIS B-RELATED"/>
    <property type="match status" value="1"/>
</dbReference>
<evidence type="ECO:0000256" key="4">
    <source>
        <dbReference type="ARBA" id="ARBA00016452"/>
    </source>
</evidence>
<evidence type="ECO:0000256" key="13">
    <source>
        <dbReference type="SAM" id="Phobius"/>
    </source>
</evidence>
<evidence type="ECO:0000256" key="1">
    <source>
        <dbReference type="ARBA" id="ARBA00002442"/>
    </source>
</evidence>
<comment type="function">
    <text evidence="1 12">Required for the export of heme to the periplasm for the biogenesis of c-type cytochromes.</text>
</comment>
<feature type="transmembrane region" description="Helical" evidence="13">
    <location>
        <begin position="102"/>
        <end position="122"/>
    </location>
</feature>
<evidence type="ECO:0000256" key="6">
    <source>
        <dbReference type="ARBA" id="ARBA00022475"/>
    </source>
</evidence>
<dbReference type="STRING" id="580166.AUP43_18420"/>
<keyword evidence="10 13" id="KW-1133">Transmembrane helix</keyword>
<evidence type="ECO:0000256" key="7">
    <source>
        <dbReference type="ARBA" id="ARBA00022519"/>
    </source>
</evidence>
<feature type="transmembrane region" description="Helical" evidence="13">
    <location>
        <begin position="46"/>
        <end position="67"/>
    </location>
</feature>
<evidence type="ECO:0000256" key="2">
    <source>
        <dbReference type="ARBA" id="ARBA00004429"/>
    </source>
</evidence>
<dbReference type="InterPro" id="IPR003544">
    <property type="entry name" value="Cyt_c_biogenesis_CcmB"/>
</dbReference>
<dbReference type="PIRSF" id="PIRSF002764">
    <property type="entry name" value="CcmB"/>
    <property type="match status" value="1"/>
</dbReference>
<dbReference type="InterPro" id="IPR026031">
    <property type="entry name" value="Cyt_c_CcmB_bac"/>
</dbReference>
<dbReference type="RefSeq" id="WP_067553812.1">
    <property type="nucleotide sequence ID" value="NZ_LPXN01000089.1"/>
</dbReference>
<comment type="similarity">
    <text evidence="3 12">Belongs to the CcmB/CycW/HelB family.</text>
</comment>
<dbReference type="PRINTS" id="PR01414">
    <property type="entry name" value="CCMBBIOGNSIS"/>
</dbReference>
<feature type="transmembrane region" description="Helical" evidence="13">
    <location>
        <begin position="129"/>
        <end position="154"/>
    </location>
</feature>
<dbReference type="EMBL" id="LPXN01000089">
    <property type="protein sequence ID" value="KZD10491.1"/>
    <property type="molecule type" value="Genomic_DNA"/>
</dbReference>
<protein>
    <recommendedName>
        <fullName evidence="4 12">Heme exporter protein B</fullName>
    </recommendedName>
</protein>
<organism evidence="14 15">
    <name type="scientific">Oceanibaculum pacificum</name>
    <dbReference type="NCBI Taxonomy" id="580166"/>
    <lineage>
        <taxon>Bacteria</taxon>
        <taxon>Pseudomonadati</taxon>
        <taxon>Pseudomonadota</taxon>
        <taxon>Alphaproteobacteria</taxon>
        <taxon>Rhodospirillales</taxon>
        <taxon>Oceanibaculaceae</taxon>
        <taxon>Oceanibaculum</taxon>
    </lineage>
</organism>
<dbReference type="Proteomes" id="UP000076400">
    <property type="component" value="Unassembled WGS sequence"/>
</dbReference>
<dbReference type="PANTHER" id="PTHR30070">
    <property type="entry name" value="HEME EXPORTER PROTEIN B"/>
    <property type="match status" value="1"/>
</dbReference>
<dbReference type="OrthoDB" id="9812915at2"/>
<gene>
    <name evidence="14" type="ORF">AUP43_18420</name>
</gene>
<evidence type="ECO:0000256" key="11">
    <source>
        <dbReference type="ARBA" id="ARBA00023136"/>
    </source>
</evidence>
<proteinExistence type="inferred from homology"/>
<keyword evidence="8 13" id="KW-0812">Transmembrane</keyword>
<keyword evidence="9 12" id="KW-0201">Cytochrome c-type biogenesis</keyword>
<dbReference type="GO" id="GO:0015232">
    <property type="term" value="F:heme transmembrane transporter activity"/>
    <property type="evidence" value="ECO:0007669"/>
    <property type="project" value="InterPro"/>
</dbReference>
<comment type="caution">
    <text evidence="14">The sequence shown here is derived from an EMBL/GenBank/DDBJ whole genome shotgun (WGS) entry which is preliminary data.</text>
</comment>
<sequence>MSGFRTLVVRDLKLAGRQGSDALIVVGFFVLGAVLFPFAVGPDAAVLARISGGVIWVMALLAAMLSFDRLFQADYEDGTLELLALSPMPLGFLVLAKCLAHWLTTGLPLIIAAPILAVLLNLPADGFGALLLALALGTPTLSLLGAVGAALSLGARRAGVLVPLLVLPLAVPVLIFGVAAVDAAVGSYPAGPHLMLLGALFLAALPLCPWAAAAALRHAVE</sequence>
<evidence type="ECO:0000313" key="14">
    <source>
        <dbReference type="EMBL" id="KZD10491.1"/>
    </source>
</evidence>
<feature type="transmembrane region" description="Helical" evidence="13">
    <location>
        <begin position="193"/>
        <end position="216"/>
    </location>
</feature>
<keyword evidence="15" id="KW-1185">Reference proteome</keyword>
<evidence type="ECO:0000256" key="5">
    <source>
        <dbReference type="ARBA" id="ARBA00022448"/>
    </source>
</evidence>
<evidence type="ECO:0000256" key="10">
    <source>
        <dbReference type="ARBA" id="ARBA00022989"/>
    </source>
</evidence>
<reference evidence="14 15" key="1">
    <citation type="submission" date="2015-12" db="EMBL/GenBank/DDBJ databases">
        <title>Genome sequence of Oceanibaculum pacificum MCCC 1A02656.</title>
        <authorList>
            <person name="Lu L."/>
            <person name="Lai Q."/>
            <person name="Shao Z."/>
            <person name="Qian P."/>
        </authorList>
    </citation>
    <scope>NUCLEOTIDE SEQUENCE [LARGE SCALE GENOMIC DNA]</scope>
    <source>
        <strain evidence="14 15">MCCC 1A02656</strain>
    </source>
</reference>
<name>A0A154WAG7_9PROT</name>
<keyword evidence="6 12" id="KW-1003">Cell membrane</keyword>